<dbReference type="Proteomes" id="UP000596742">
    <property type="component" value="Unassembled WGS sequence"/>
</dbReference>
<evidence type="ECO:0000313" key="1">
    <source>
        <dbReference type="EMBL" id="VDI69806.1"/>
    </source>
</evidence>
<name>A0A8B6GWD3_MYTGA</name>
<evidence type="ECO:0008006" key="3">
    <source>
        <dbReference type="Google" id="ProtNLM"/>
    </source>
</evidence>
<accession>A0A8B6GWD3</accession>
<sequence>MLPVPSNGEEISLSASQSHWVFVKVEYAAQTYTNYWKTQNPLLDRLENSNLGIRIGNITCNVNACVDDIALMSTKEDDTQVLINIAHDLRTWKAMSYSPKKRVALNLCQKLIKENTHECIFNIGNNVMPNVKQALHLGIIKTTSMKENVVMNVDENIKKARRSAYGYLVVVSMDIRLPETLVHLFKTYISTVRLYGMELLLPKTAMLLQPEKFQKRLQKQLLSLPTSTPDPAVYILSRILTVEAQIDKRALGLFNNICNQDENSTGKQLAWKQISVMSLD</sequence>
<proteinExistence type="predicted"/>
<dbReference type="AlphaFoldDB" id="A0A8B6GWD3"/>
<reference evidence="1" key="1">
    <citation type="submission" date="2018-11" db="EMBL/GenBank/DDBJ databases">
        <authorList>
            <person name="Alioto T."/>
            <person name="Alioto T."/>
        </authorList>
    </citation>
    <scope>NUCLEOTIDE SEQUENCE</scope>
</reference>
<feature type="non-terminal residue" evidence="1">
    <location>
        <position position="280"/>
    </location>
</feature>
<comment type="caution">
    <text evidence="1">The sequence shown here is derived from an EMBL/GenBank/DDBJ whole genome shotgun (WGS) entry which is preliminary data.</text>
</comment>
<gene>
    <name evidence="1" type="ORF">MGAL_10B080354</name>
</gene>
<keyword evidence="2" id="KW-1185">Reference proteome</keyword>
<evidence type="ECO:0000313" key="2">
    <source>
        <dbReference type="Proteomes" id="UP000596742"/>
    </source>
</evidence>
<dbReference type="EMBL" id="UYJE01009078">
    <property type="protein sequence ID" value="VDI69806.1"/>
    <property type="molecule type" value="Genomic_DNA"/>
</dbReference>
<organism evidence="1 2">
    <name type="scientific">Mytilus galloprovincialis</name>
    <name type="common">Mediterranean mussel</name>
    <dbReference type="NCBI Taxonomy" id="29158"/>
    <lineage>
        <taxon>Eukaryota</taxon>
        <taxon>Metazoa</taxon>
        <taxon>Spiralia</taxon>
        <taxon>Lophotrochozoa</taxon>
        <taxon>Mollusca</taxon>
        <taxon>Bivalvia</taxon>
        <taxon>Autobranchia</taxon>
        <taxon>Pteriomorphia</taxon>
        <taxon>Mytilida</taxon>
        <taxon>Mytiloidea</taxon>
        <taxon>Mytilidae</taxon>
        <taxon>Mytilinae</taxon>
        <taxon>Mytilus</taxon>
    </lineage>
</organism>
<protein>
    <recommendedName>
        <fullName evidence="3">Reverse transcriptase domain-containing protein</fullName>
    </recommendedName>
</protein>
<dbReference type="OrthoDB" id="6156040at2759"/>